<dbReference type="RefSeq" id="WP_125350736.1">
    <property type="nucleotide sequence ID" value="NZ_RHPN01000054.1"/>
</dbReference>
<dbReference type="Gene3D" id="1.25.40.390">
    <property type="match status" value="1"/>
</dbReference>
<sequence>MKNIYTLSLTVVISVLFFRCNDFLDVDVPTSQYNSELVFADKKTTNAALINLYADMREKGFVSGQMSAFPVSIGLYTDELDSYQINQVESQNLYNNTLQANSATVLQYWSQTYYQIYMANAIIEGCQNSKGLSTPDKNGFIGEALFVRALLHFYLVNTYGDIPYIKTTNYELNKSVSRLEKTKVYEQITQDLEVAIPLLSSQITLQRNRPNQVTAQALLARVELYKGNWVNAEKWASTVINTPSIEWQQDVNQEFLKENKSIIWQISPKQAGNYAYEGGTYYVATGPPTSIALTKVNTQFEPNDLRQKNWVREVTNGTTTWKHAYKYKQRTNSSSTTENSVIFRLAEQFLIRAEARLKQQNKVGALQDLNKIRSRAGLPPYIALTDEEFIKAILQERQHEFFCEFGHRFFDLKRLNLIDQLLTPTKSNWKSYCQQWPIPEQEILKNSNLTQNTGY</sequence>
<dbReference type="SUPFAM" id="SSF48452">
    <property type="entry name" value="TPR-like"/>
    <property type="match status" value="1"/>
</dbReference>
<proteinExistence type="inferred from homology"/>
<evidence type="ECO:0000256" key="3">
    <source>
        <dbReference type="ARBA" id="ARBA00022729"/>
    </source>
</evidence>
<reference evidence="8 9" key="1">
    <citation type="submission" date="2018-10" db="EMBL/GenBank/DDBJ databases">
        <title>Transmission dynamics of multidrug resistant bacteria on intensive care unit surfaces.</title>
        <authorList>
            <person name="D'Souza A.W."/>
            <person name="Potter R.F."/>
            <person name="Wallace M."/>
            <person name="Shupe A."/>
            <person name="Patel S."/>
            <person name="Sun S."/>
            <person name="Gul D."/>
            <person name="Kwon J.H."/>
            <person name="Andleeb S."/>
            <person name="Burnham C.-A.D."/>
            <person name="Dantas G."/>
        </authorList>
    </citation>
    <scope>NUCLEOTIDE SEQUENCE [LARGE SCALE GENOMIC DNA]</scope>
    <source>
        <strain evidence="8 9">WF_348</strain>
    </source>
</reference>
<comment type="similarity">
    <text evidence="2">Belongs to the SusD family.</text>
</comment>
<evidence type="ECO:0000256" key="4">
    <source>
        <dbReference type="ARBA" id="ARBA00023136"/>
    </source>
</evidence>
<dbReference type="Pfam" id="PF07980">
    <property type="entry name" value="SusD_RagB"/>
    <property type="match status" value="1"/>
</dbReference>
<feature type="domain" description="RagB/SusD" evidence="6">
    <location>
        <begin position="273"/>
        <end position="455"/>
    </location>
</feature>
<evidence type="ECO:0000313" key="9">
    <source>
        <dbReference type="Proteomes" id="UP000267844"/>
    </source>
</evidence>
<organism evidence="8 9">
    <name type="scientific">Empedobacter falsenii</name>
    <dbReference type="NCBI Taxonomy" id="343874"/>
    <lineage>
        <taxon>Bacteria</taxon>
        <taxon>Pseudomonadati</taxon>
        <taxon>Bacteroidota</taxon>
        <taxon>Flavobacteriia</taxon>
        <taxon>Flavobacteriales</taxon>
        <taxon>Weeksellaceae</taxon>
        <taxon>Empedobacter</taxon>
    </lineage>
</organism>
<dbReference type="AlphaFoldDB" id="A0A427BEJ6"/>
<evidence type="ECO:0000256" key="5">
    <source>
        <dbReference type="ARBA" id="ARBA00023237"/>
    </source>
</evidence>
<feature type="domain" description="SusD-like N-terminal" evidence="7">
    <location>
        <begin position="22"/>
        <end position="224"/>
    </location>
</feature>
<keyword evidence="5" id="KW-0998">Cell outer membrane</keyword>
<keyword evidence="4" id="KW-0472">Membrane</keyword>
<dbReference type="GO" id="GO:0009279">
    <property type="term" value="C:cell outer membrane"/>
    <property type="evidence" value="ECO:0007669"/>
    <property type="project" value="UniProtKB-SubCell"/>
</dbReference>
<dbReference type="Pfam" id="PF14322">
    <property type="entry name" value="SusD-like_3"/>
    <property type="match status" value="1"/>
</dbReference>
<dbReference type="EMBL" id="RHPO01000053">
    <property type="protein sequence ID" value="RRT87480.1"/>
    <property type="molecule type" value="Genomic_DNA"/>
</dbReference>
<dbReference type="InterPro" id="IPR011990">
    <property type="entry name" value="TPR-like_helical_dom_sf"/>
</dbReference>
<evidence type="ECO:0000256" key="1">
    <source>
        <dbReference type="ARBA" id="ARBA00004442"/>
    </source>
</evidence>
<comment type="caution">
    <text evidence="8">The sequence shown here is derived from an EMBL/GenBank/DDBJ whole genome shotgun (WGS) entry which is preliminary data.</text>
</comment>
<accession>A0A427BEJ6</accession>
<evidence type="ECO:0000256" key="2">
    <source>
        <dbReference type="ARBA" id="ARBA00006275"/>
    </source>
</evidence>
<dbReference type="CDD" id="cd08977">
    <property type="entry name" value="SusD"/>
    <property type="match status" value="1"/>
</dbReference>
<comment type="subcellular location">
    <subcellularLocation>
        <location evidence="1">Cell outer membrane</location>
    </subcellularLocation>
</comment>
<protein>
    <submittedName>
        <fullName evidence="8">RagB/SusD family nutrient uptake outer membrane protein</fullName>
    </submittedName>
</protein>
<name>A0A427BEJ6_9FLAO</name>
<evidence type="ECO:0000313" key="8">
    <source>
        <dbReference type="EMBL" id="RRT87480.1"/>
    </source>
</evidence>
<dbReference type="Proteomes" id="UP000267844">
    <property type="component" value="Unassembled WGS sequence"/>
</dbReference>
<evidence type="ECO:0000259" key="7">
    <source>
        <dbReference type="Pfam" id="PF14322"/>
    </source>
</evidence>
<dbReference type="InterPro" id="IPR012944">
    <property type="entry name" value="SusD_RagB_dom"/>
</dbReference>
<evidence type="ECO:0000259" key="6">
    <source>
        <dbReference type="Pfam" id="PF07980"/>
    </source>
</evidence>
<gene>
    <name evidence="8" type="ORF">EGI89_14610</name>
</gene>
<dbReference type="InterPro" id="IPR033985">
    <property type="entry name" value="SusD-like_N"/>
</dbReference>
<keyword evidence="3" id="KW-0732">Signal</keyword>